<dbReference type="EMBL" id="MPDP01000035">
    <property type="protein sequence ID" value="KAK1491462.1"/>
    <property type="molecule type" value="Genomic_DNA"/>
</dbReference>
<gene>
    <name evidence="1" type="ORF">CCUS01_03248</name>
</gene>
<evidence type="ECO:0000313" key="1">
    <source>
        <dbReference type="EMBL" id="KAK1491462.1"/>
    </source>
</evidence>
<comment type="caution">
    <text evidence="1">The sequence shown here is derived from an EMBL/GenBank/DDBJ whole genome shotgun (WGS) entry which is preliminary data.</text>
</comment>
<dbReference type="AlphaFoldDB" id="A0AAI9Y9P1"/>
<reference evidence="1" key="1">
    <citation type="submission" date="2016-11" db="EMBL/GenBank/DDBJ databases">
        <title>The genome sequence of Colletotrichum cuscutae.</title>
        <authorList>
            <person name="Baroncelli R."/>
        </authorList>
    </citation>
    <scope>NUCLEOTIDE SEQUENCE</scope>
    <source>
        <strain evidence="1">IMI 304802</strain>
    </source>
</reference>
<organism evidence="1 2">
    <name type="scientific">Colletotrichum cuscutae</name>
    <dbReference type="NCBI Taxonomy" id="1209917"/>
    <lineage>
        <taxon>Eukaryota</taxon>
        <taxon>Fungi</taxon>
        <taxon>Dikarya</taxon>
        <taxon>Ascomycota</taxon>
        <taxon>Pezizomycotina</taxon>
        <taxon>Sordariomycetes</taxon>
        <taxon>Hypocreomycetidae</taxon>
        <taxon>Glomerellales</taxon>
        <taxon>Glomerellaceae</taxon>
        <taxon>Colletotrichum</taxon>
        <taxon>Colletotrichum acutatum species complex</taxon>
    </lineage>
</organism>
<protein>
    <submittedName>
        <fullName evidence="1">Uncharacterized protein</fullName>
    </submittedName>
</protein>
<feature type="non-terminal residue" evidence="1">
    <location>
        <position position="1"/>
    </location>
</feature>
<accession>A0AAI9Y9P1</accession>
<name>A0AAI9Y9P1_9PEZI</name>
<keyword evidence="2" id="KW-1185">Reference proteome</keyword>
<evidence type="ECO:0000313" key="2">
    <source>
        <dbReference type="Proteomes" id="UP001239213"/>
    </source>
</evidence>
<dbReference type="Proteomes" id="UP001239213">
    <property type="component" value="Unassembled WGS sequence"/>
</dbReference>
<proteinExistence type="predicted"/>
<sequence>INEQKLRGNNKVFFKNIIYGPENSILTNLGYIDSIIENVRILSILLDSKSTINIINLTFIKKYRILRVEI</sequence>